<dbReference type="RefSeq" id="WP_179900446.1">
    <property type="nucleotide sequence ID" value="NZ_JACBXV010000069.1"/>
</dbReference>
<feature type="domain" description="DUF4132" evidence="2">
    <location>
        <begin position="575"/>
        <end position="755"/>
    </location>
</feature>
<gene>
    <name evidence="3" type="ORF">HZZ05_06380</name>
</gene>
<evidence type="ECO:0000259" key="2">
    <source>
        <dbReference type="Pfam" id="PF13569"/>
    </source>
</evidence>
<dbReference type="Proteomes" id="UP000572528">
    <property type="component" value="Unassembled WGS sequence"/>
</dbReference>
<feature type="region of interest" description="Disordered" evidence="1">
    <location>
        <begin position="1"/>
        <end position="46"/>
    </location>
</feature>
<feature type="compositionally biased region" description="Low complexity" evidence="1">
    <location>
        <begin position="106"/>
        <end position="124"/>
    </location>
</feature>
<sequence>MTAMERSASHSRSTSRAQGGIDHQDDPDRQGASAQPADGPAIPPVVLVADTSAAPAARELRQALDRLIANGSIEEPWARRQAQCAQGISDRSLEELVAIADGRAVPSSPDHPGGPDGSQDPGSPASAGPHEFLAAFGPRWVAINAPSLTLVHLARLVSTSPPRDLEDVITLRAGWGVDPRTVEEALTRAGIARETIDEIVVPWAWTTADPEVAWPWMLEHAEELTARLATSYGATPVLRALRHAPGVPPVVLPALADIAVGRSERNRLLAQELLAGRPEALELATATLEAERPAVRRAGALWLVDMAEPRAVAALRRAYAQEEDWQARAGILRALRASGEEVTDLLSPQVLTDQAAVAPRRTPVALSWLGFELLPRVRWADGEPVEDSVVRWWVLLAHKLKTPDGRGLIDLYLSQLMAQDAARLGLAVVEAWAAWSRDASKGQSLPTKGLLAFAVAAQGPGLARVARSCLRATATWRAESEAVLMSLRANGSAEAMEVIIAASQRHRLPRVRATATELIQQVAQERCWSPEELGDRCIPTAGFSADGMLHVDYGDREFLGRLAPDLSIVLTGPDGRVRAGLPPARKGEDPEVVARAKSALSAARKEARAVLAAQADRLYEAMCTQRHWALADWQALLAGHPLASQLITRLVWALDEPSQRRTVRPSEDGALLGLNDAVVTPSPRARMSLVHGSLMDAQEAQAWCEHLADYEVSPLFDQFSATAPQAAPGQISFEERRGRRVSVRELHRELRARGYLKSSHHLAWGEEYQKEFPIADLRVVIRIDGGGGPDQTAVMDDMTIVRGRHDRPVPFGDIPPVLLAEAHADYLACADPASA</sequence>
<accession>A0A853EIM5</accession>
<feature type="region of interest" description="Disordered" evidence="1">
    <location>
        <begin position="103"/>
        <end position="130"/>
    </location>
</feature>
<evidence type="ECO:0000256" key="1">
    <source>
        <dbReference type="SAM" id="MobiDB-lite"/>
    </source>
</evidence>
<dbReference type="EMBL" id="JACBXV010000069">
    <property type="protein sequence ID" value="NYS69148.1"/>
    <property type="molecule type" value="Genomic_DNA"/>
</dbReference>
<evidence type="ECO:0000313" key="4">
    <source>
        <dbReference type="Proteomes" id="UP000572528"/>
    </source>
</evidence>
<dbReference type="InterPro" id="IPR025406">
    <property type="entry name" value="DUF4132"/>
</dbReference>
<dbReference type="AlphaFoldDB" id="A0A853EIM5"/>
<name>A0A853EIM5_9ACTO</name>
<organism evidence="3 4">
    <name type="scientific">Actinomyces bowdenii</name>
    <dbReference type="NCBI Taxonomy" id="131109"/>
    <lineage>
        <taxon>Bacteria</taxon>
        <taxon>Bacillati</taxon>
        <taxon>Actinomycetota</taxon>
        <taxon>Actinomycetes</taxon>
        <taxon>Actinomycetales</taxon>
        <taxon>Actinomycetaceae</taxon>
        <taxon>Actinomyces</taxon>
    </lineage>
</organism>
<reference evidence="3 4" key="1">
    <citation type="submission" date="2020-07" db="EMBL/GenBank/DDBJ databases">
        <title>MOT database genomes.</title>
        <authorList>
            <person name="Joseph S."/>
            <person name="Aduse-Opoku J."/>
            <person name="Hashim A."/>
            <person name="Wade W."/>
            <person name="Curtis M."/>
        </authorList>
    </citation>
    <scope>NUCLEOTIDE SEQUENCE [LARGE SCALE GENOMIC DNA]</scope>
    <source>
        <strain evidence="3 4">WMus004</strain>
    </source>
</reference>
<proteinExistence type="predicted"/>
<evidence type="ECO:0000313" key="3">
    <source>
        <dbReference type="EMBL" id="NYS69148.1"/>
    </source>
</evidence>
<protein>
    <submittedName>
        <fullName evidence="3">DUF4132 domain-containing protein</fullName>
    </submittedName>
</protein>
<comment type="caution">
    <text evidence="3">The sequence shown here is derived from an EMBL/GenBank/DDBJ whole genome shotgun (WGS) entry which is preliminary data.</text>
</comment>
<dbReference type="Pfam" id="PF13569">
    <property type="entry name" value="DUF4132"/>
    <property type="match status" value="1"/>
</dbReference>